<dbReference type="PANTHER" id="PTHR34295">
    <property type="entry name" value="BIOTIN TRANSPORTER BIOY"/>
    <property type="match status" value="1"/>
</dbReference>
<dbReference type="eggNOG" id="COG1268">
    <property type="taxonomic scope" value="Bacteria"/>
</dbReference>
<evidence type="ECO:0000256" key="2">
    <source>
        <dbReference type="ARBA" id="ARBA00010692"/>
    </source>
</evidence>
<reference evidence="11" key="1">
    <citation type="submission" date="2015-12" db="EMBL/GenBank/DDBJ databases">
        <authorList>
            <person name="Nair G.R."/>
            <person name="Kaur G."/>
            <person name="Mayilraj S."/>
        </authorList>
    </citation>
    <scope>NUCLEOTIDE SEQUENCE [LARGE SCALE GENOMIC DNA]</scope>
    <source>
        <strain evidence="11">CD08_4</strain>
    </source>
</reference>
<evidence type="ECO:0000256" key="7">
    <source>
        <dbReference type="ARBA" id="ARBA00023136"/>
    </source>
</evidence>
<dbReference type="PIRSF" id="PIRSF016661">
    <property type="entry name" value="BioY"/>
    <property type="match status" value="1"/>
</dbReference>
<evidence type="ECO:0000313" key="10">
    <source>
        <dbReference type="EMBL" id="KUG61980.1"/>
    </source>
</evidence>
<evidence type="ECO:0000256" key="9">
    <source>
        <dbReference type="SAM" id="Phobius"/>
    </source>
</evidence>
<evidence type="ECO:0000313" key="11">
    <source>
        <dbReference type="Proteomes" id="UP000053512"/>
    </source>
</evidence>
<sequence length="209" mass="21172">MTTRTPTTTTSRTADTSQSTQNTVLVAVFAALIAALGLVPPITVGIVPVPITLQTLGVMLAGALLGPVRGMLSVVVLHALVLAGLPLLAGGRGGLGAFLGPTGGYLVGWIPAALVIGLLVKYWAIRRTGRTARFAAVLLSVVLGGIVVIYAFGVPWTAVVTGLPLATSALGSLVFVPGDLLKAVVATLAAINVHRSYRRLLGGVPAAGR</sequence>
<name>A0A0W8IQA8_KOCRO</name>
<accession>A0A0W8IQA8</accession>
<gene>
    <name evidence="10" type="ORF">AVL61_02530</name>
</gene>
<feature type="transmembrane region" description="Helical" evidence="9">
    <location>
        <begin position="170"/>
        <end position="191"/>
    </location>
</feature>
<evidence type="ECO:0000256" key="8">
    <source>
        <dbReference type="PIRNR" id="PIRNR016661"/>
    </source>
</evidence>
<keyword evidence="5 9" id="KW-0812">Transmembrane</keyword>
<dbReference type="Gene3D" id="1.10.1760.20">
    <property type="match status" value="1"/>
</dbReference>
<keyword evidence="4 8" id="KW-1003">Cell membrane</keyword>
<dbReference type="Pfam" id="PF02632">
    <property type="entry name" value="BioY"/>
    <property type="match status" value="1"/>
</dbReference>
<comment type="caution">
    <text evidence="10">The sequence shown here is derived from an EMBL/GenBank/DDBJ whole genome shotgun (WGS) entry which is preliminary data.</text>
</comment>
<keyword evidence="7 8" id="KW-0472">Membrane</keyword>
<dbReference type="STRING" id="136273.GY22_16195"/>
<feature type="transmembrane region" description="Helical" evidence="9">
    <location>
        <begin position="21"/>
        <end position="39"/>
    </location>
</feature>
<dbReference type="PANTHER" id="PTHR34295:SF4">
    <property type="entry name" value="BIOTIN TRANSPORTER BIOY-RELATED"/>
    <property type="match status" value="1"/>
</dbReference>
<dbReference type="InterPro" id="IPR003784">
    <property type="entry name" value="BioY"/>
</dbReference>
<feature type="transmembrane region" description="Helical" evidence="9">
    <location>
        <begin position="45"/>
        <end position="65"/>
    </location>
</feature>
<evidence type="ECO:0000256" key="4">
    <source>
        <dbReference type="ARBA" id="ARBA00022475"/>
    </source>
</evidence>
<feature type="transmembrane region" description="Helical" evidence="9">
    <location>
        <begin position="103"/>
        <end position="124"/>
    </location>
</feature>
<dbReference type="GO" id="GO:0015225">
    <property type="term" value="F:biotin transmembrane transporter activity"/>
    <property type="evidence" value="ECO:0007669"/>
    <property type="project" value="UniProtKB-UniRule"/>
</dbReference>
<comment type="subcellular location">
    <subcellularLocation>
        <location evidence="1 8">Cell membrane</location>
        <topology evidence="1 8">Multi-pass membrane protein</topology>
    </subcellularLocation>
</comment>
<evidence type="ECO:0000256" key="1">
    <source>
        <dbReference type="ARBA" id="ARBA00004651"/>
    </source>
</evidence>
<organism evidence="10 11">
    <name type="scientific">Kocuria rosea subsp. polaris</name>
    <dbReference type="NCBI Taxonomy" id="136273"/>
    <lineage>
        <taxon>Bacteria</taxon>
        <taxon>Bacillati</taxon>
        <taxon>Actinomycetota</taxon>
        <taxon>Actinomycetes</taxon>
        <taxon>Micrococcales</taxon>
        <taxon>Micrococcaceae</taxon>
        <taxon>Kocuria</taxon>
    </lineage>
</organism>
<proteinExistence type="inferred from homology"/>
<dbReference type="EMBL" id="LQBK01000002">
    <property type="protein sequence ID" value="KUG61980.1"/>
    <property type="molecule type" value="Genomic_DNA"/>
</dbReference>
<keyword evidence="3 8" id="KW-0813">Transport</keyword>
<protein>
    <recommendedName>
        <fullName evidence="8">Biotin transporter</fullName>
    </recommendedName>
</protein>
<evidence type="ECO:0000256" key="5">
    <source>
        <dbReference type="ARBA" id="ARBA00022692"/>
    </source>
</evidence>
<evidence type="ECO:0000256" key="3">
    <source>
        <dbReference type="ARBA" id="ARBA00022448"/>
    </source>
</evidence>
<evidence type="ECO:0000256" key="6">
    <source>
        <dbReference type="ARBA" id="ARBA00022989"/>
    </source>
</evidence>
<dbReference type="Proteomes" id="UP000053512">
    <property type="component" value="Unassembled WGS sequence"/>
</dbReference>
<keyword evidence="6 9" id="KW-1133">Transmembrane helix</keyword>
<comment type="similarity">
    <text evidence="2 8">Belongs to the BioY family.</text>
</comment>
<dbReference type="AlphaFoldDB" id="A0A0W8IQA8"/>
<dbReference type="GO" id="GO:0005886">
    <property type="term" value="C:plasma membrane"/>
    <property type="evidence" value="ECO:0007669"/>
    <property type="project" value="UniProtKB-SubCell"/>
</dbReference>
<dbReference type="OrthoDB" id="9803495at2"/>
<feature type="transmembrane region" description="Helical" evidence="9">
    <location>
        <begin position="72"/>
        <end position="91"/>
    </location>
</feature>
<feature type="transmembrane region" description="Helical" evidence="9">
    <location>
        <begin position="136"/>
        <end position="158"/>
    </location>
</feature>
<dbReference type="RefSeq" id="WP_058872366.1">
    <property type="nucleotide sequence ID" value="NZ_LQBK01000002.1"/>
</dbReference>